<sequence length="235" mass="27316">MLQTKVMITALLVVICLNGCKPVNQEPAKPLSAAELAQYKRLVEKYEPMLVEVEQYKQEAARIAEVEKSYLAEYVELKNFSIYKTNSFDDGRERPCYRGELVNNGDEIIERLELTIVFRDKSAEKVLKTWQYNLIFANDEFLNNDKMGLDLRTAVLTLEGKRLPLKPKTSFNLSQNKNCISDVFLGWSEDSTDYKLSALKLRPKLKEIHLHDVFDTGFYDMMRLENRAKQFNQIE</sequence>
<name>A0A7Y5EMQ8_9GAMM</name>
<gene>
    <name evidence="1" type="ORF">HRH59_18265</name>
</gene>
<proteinExistence type="predicted"/>
<organism evidence="1 2">
    <name type="scientific">Rheinheimera lutimaris</name>
    <dbReference type="NCBI Taxonomy" id="2740584"/>
    <lineage>
        <taxon>Bacteria</taxon>
        <taxon>Pseudomonadati</taxon>
        <taxon>Pseudomonadota</taxon>
        <taxon>Gammaproteobacteria</taxon>
        <taxon>Chromatiales</taxon>
        <taxon>Chromatiaceae</taxon>
        <taxon>Rheinheimera</taxon>
    </lineage>
</organism>
<dbReference type="AlphaFoldDB" id="A0A7Y5EMQ8"/>
<dbReference type="EMBL" id="JABSOD010000031">
    <property type="protein sequence ID" value="NRQ44488.1"/>
    <property type="molecule type" value="Genomic_DNA"/>
</dbReference>
<dbReference type="RefSeq" id="WP_173502713.1">
    <property type="nucleotide sequence ID" value="NZ_JABSOD010000031.1"/>
</dbReference>
<keyword evidence="2" id="KW-1185">Reference proteome</keyword>
<dbReference type="Proteomes" id="UP000523161">
    <property type="component" value="Unassembled WGS sequence"/>
</dbReference>
<comment type="caution">
    <text evidence="1">The sequence shown here is derived from an EMBL/GenBank/DDBJ whole genome shotgun (WGS) entry which is preliminary data.</text>
</comment>
<evidence type="ECO:0000313" key="2">
    <source>
        <dbReference type="Proteomes" id="UP000523161"/>
    </source>
</evidence>
<evidence type="ECO:0000313" key="1">
    <source>
        <dbReference type="EMBL" id="NRQ44488.1"/>
    </source>
</evidence>
<protein>
    <submittedName>
        <fullName evidence="1">Uncharacterized protein</fullName>
    </submittedName>
</protein>
<reference evidence="1 2" key="1">
    <citation type="submission" date="2020-06" db="EMBL/GenBank/DDBJ databases">
        <title>Rheinheimera sp. nov., a marine bacterium isolated from coastal.</title>
        <authorList>
            <person name="Yu Q."/>
            <person name="Qi Y."/>
            <person name="Pu J."/>
        </authorList>
    </citation>
    <scope>NUCLEOTIDE SEQUENCE [LARGE SCALE GENOMIC DNA]</scope>
    <source>
        <strain evidence="1 2">YQF-2</strain>
    </source>
</reference>
<accession>A0A7Y5EMQ8</accession>